<evidence type="ECO:0000313" key="3">
    <source>
        <dbReference type="EMBL" id="EEC50120.1"/>
    </source>
</evidence>
<organism evidence="3 4">
    <name type="scientific">Phaeodactylum tricornutum (strain CCAP 1055/1)</name>
    <dbReference type="NCBI Taxonomy" id="556484"/>
    <lineage>
        <taxon>Eukaryota</taxon>
        <taxon>Sar</taxon>
        <taxon>Stramenopiles</taxon>
        <taxon>Ochrophyta</taxon>
        <taxon>Bacillariophyta</taxon>
        <taxon>Bacillariophyceae</taxon>
        <taxon>Bacillariophycidae</taxon>
        <taxon>Naviculales</taxon>
        <taxon>Phaeodactylaceae</taxon>
        <taxon>Phaeodactylum</taxon>
    </lineage>
</organism>
<dbReference type="PROSITE" id="PS50191">
    <property type="entry name" value="CRAL_TRIO"/>
    <property type="match status" value="1"/>
</dbReference>
<dbReference type="RefSeq" id="XP_002178455.1">
    <property type="nucleotide sequence ID" value="XM_002178419.1"/>
</dbReference>
<evidence type="ECO:0000313" key="4">
    <source>
        <dbReference type="Proteomes" id="UP000000759"/>
    </source>
</evidence>
<dbReference type="EMBL" id="CM000607">
    <property type="protein sequence ID" value="EEC50120.1"/>
    <property type="molecule type" value="Genomic_DNA"/>
</dbReference>
<evidence type="ECO:0000259" key="2">
    <source>
        <dbReference type="PROSITE" id="PS50191"/>
    </source>
</evidence>
<dbReference type="AlphaFoldDB" id="B7FTP8"/>
<dbReference type="SUPFAM" id="SSF52087">
    <property type="entry name" value="CRAL/TRIO domain"/>
    <property type="match status" value="1"/>
</dbReference>
<dbReference type="Proteomes" id="UP000000759">
    <property type="component" value="Chromosome 4"/>
</dbReference>
<dbReference type="PANTHER" id="PTHR10174">
    <property type="entry name" value="ALPHA-TOCOPHEROL TRANSFER PROTEIN-RELATED"/>
    <property type="match status" value="1"/>
</dbReference>
<name>B7FTP8_PHATC</name>
<dbReference type="Gene3D" id="3.40.525.10">
    <property type="entry name" value="CRAL-TRIO lipid binding domain"/>
    <property type="match status" value="1"/>
</dbReference>
<dbReference type="Pfam" id="PF00650">
    <property type="entry name" value="CRAL_TRIO"/>
    <property type="match status" value="1"/>
</dbReference>
<reference evidence="3 4" key="1">
    <citation type="journal article" date="2008" name="Nature">
        <title>The Phaeodactylum genome reveals the evolutionary history of diatom genomes.</title>
        <authorList>
            <person name="Bowler C."/>
            <person name="Allen A.E."/>
            <person name="Badger J.H."/>
            <person name="Grimwood J."/>
            <person name="Jabbari K."/>
            <person name="Kuo A."/>
            <person name="Maheswari U."/>
            <person name="Martens C."/>
            <person name="Maumus F."/>
            <person name="Otillar R.P."/>
            <person name="Rayko E."/>
            <person name="Salamov A."/>
            <person name="Vandepoele K."/>
            <person name="Beszteri B."/>
            <person name="Gruber A."/>
            <person name="Heijde M."/>
            <person name="Katinka M."/>
            <person name="Mock T."/>
            <person name="Valentin K."/>
            <person name="Verret F."/>
            <person name="Berges J.A."/>
            <person name="Brownlee C."/>
            <person name="Cadoret J.P."/>
            <person name="Chiovitti A."/>
            <person name="Choi C.J."/>
            <person name="Coesel S."/>
            <person name="De Martino A."/>
            <person name="Detter J.C."/>
            <person name="Durkin C."/>
            <person name="Falciatore A."/>
            <person name="Fournet J."/>
            <person name="Haruta M."/>
            <person name="Huysman M.J."/>
            <person name="Jenkins B.D."/>
            <person name="Jiroutova K."/>
            <person name="Jorgensen R.E."/>
            <person name="Joubert Y."/>
            <person name="Kaplan A."/>
            <person name="Kroger N."/>
            <person name="Kroth P.G."/>
            <person name="La Roche J."/>
            <person name="Lindquist E."/>
            <person name="Lommer M."/>
            <person name="Martin-Jezequel V."/>
            <person name="Lopez P.J."/>
            <person name="Lucas S."/>
            <person name="Mangogna M."/>
            <person name="McGinnis K."/>
            <person name="Medlin L.K."/>
            <person name="Montsant A."/>
            <person name="Oudot-Le Secq M.P."/>
            <person name="Napoli C."/>
            <person name="Obornik M."/>
            <person name="Parker M.S."/>
            <person name="Petit J.L."/>
            <person name="Porcel B.M."/>
            <person name="Poulsen N."/>
            <person name="Robison M."/>
            <person name="Rychlewski L."/>
            <person name="Rynearson T.A."/>
            <person name="Schmutz J."/>
            <person name="Shapiro H."/>
            <person name="Siaut M."/>
            <person name="Stanley M."/>
            <person name="Sussman M.R."/>
            <person name="Taylor A.R."/>
            <person name="Vardi A."/>
            <person name="von Dassow P."/>
            <person name="Vyverman W."/>
            <person name="Willis A."/>
            <person name="Wyrwicz L.S."/>
            <person name="Rokhsar D.S."/>
            <person name="Weissenbach J."/>
            <person name="Armbrust E.V."/>
            <person name="Green B.R."/>
            <person name="Van de Peer Y."/>
            <person name="Grigoriev I.V."/>
        </authorList>
    </citation>
    <scope>NUCLEOTIDE SEQUENCE [LARGE SCALE GENOMIC DNA]</scope>
    <source>
        <strain evidence="3 4">CCAP 1055/1</strain>
    </source>
</reference>
<gene>
    <name evidence="3" type="ORF">PHATRDRAFT_33730</name>
</gene>
<keyword evidence="4" id="KW-1185">Reference proteome</keyword>
<feature type="domain" description="CRAL-TRIO" evidence="2">
    <location>
        <begin position="253"/>
        <end position="389"/>
    </location>
</feature>
<dbReference type="GO" id="GO:1902936">
    <property type="term" value="F:phosphatidylinositol bisphosphate binding"/>
    <property type="evidence" value="ECO:0007669"/>
    <property type="project" value="TreeGrafter"/>
</dbReference>
<feature type="compositionally biased region" description="Polar residues" evidence="1">
    <location>
        <begin position="109"/>
        <end position="123"/>
    </location>
</feature>
<reference evidence="4" key="2">
    <citation type="submission" date="2008-08" db="EMBL/GenBank/DDBJ databases">
        <authorList>
            <consortium name="Diatom Consortium"/>
            <person name="Grigoriev I."/>
            <person name="Grimwood J."/>
            <person name="Kuo A."/>
            <person name="Otillar R.P."/>
            <person name="Salamov A."/>
            <person name="Detter J.C."/>
            <person name="Lindquist E."/>
            <person name="Shapiro H."/>
            <person name="Lucas S."/>
            <person name="Glavina del Rio T."/>
            <person name="Pitluck S."/>
            <person name="Rokhsar D."/>
            <person name="Bowler C."/>
        </authorList>
    </citation>
    <scope>GENOME REANNOTATION</scope>
    <source>
        <strain evidence="4">CCAP 1055/1</strain>
    </source>
</reference>
<dbReference type="GeneID" id="7198020"/>
<protein>
    <recommendedName>
        <fullName evidence="2">CRAL-TRIO domain-containing protein</fullName>
    </recommendedName>
</protein>
<evidence type="ECO:0000256" key="1">
    <source>
        <dbReference type="SAM" id="MobiDB-lite"/>
    </source>
</evidence>
<sequence>MNTTFQISSLGMGFRVDNSIGPTKSFPIRCDKTDILPIRCDKIDSTKEPITVTYRALTSYERSSLPVYISNKSSPYETRNSSQSSLAVSFDEKIERVAYDISTLPGKRNSPNTDTAMGVSHDQQIQPEETEAILLERMQEMQVELRLLSPYDRDCLDLAMRKCPALASDRSFQVSFLRTEVLDAKRAAKRYATYWKHRVNLFGPVHAFLPLVIKDEADVMEATEQAPNSALTTEDMHVLKYGFTRVVAGHGRVLLIDPSRTGPKSDYKVDSIVRCLFYTATKALLADEEMQRKGGIFILDMKGSIRGFDRALIKRLTETTNDGFPLRCSACCILRPPLLVDTFVKIAKVFLRSRVRNRIHVVTSESKLEKHVGVYSMEALFEAADHKAWLNQMRTEDFKQYR</sequence>
<dbReference type="PANTHER" id="PTHR10174:SF208">
    <property type="entry name" value="CRAL-TRIO DOMAIN-CONTAINING PROTEIN DDB_G0278031"/>
    <property type="match status" value="1"/>
</dbReference>
<accession>B7FTP8</accession>
<dbReference type="InParanoid" id="B7FTP8"/>
<dbReference type="PaxDb" id="2850-Phatr33730"/>
<dbReference type="InterPro" id="IPR036865">
    <property type="entry name" value="CRAL-TRIO_dom_sf"/>
</dbReference>
<dbReference type="SMART" id="SM00516">
    <property type="entry name" value="SEC14"/>
    <property type="match status" value="1"/>
</dbReference>
<feature type="region of interest" description="Disordered" evidence="1">
    <location>
        <begin position="103"/>
        <end position="123"/>
    </location>
</feature>
<dbReference type="CDD" id="cd00170">
    <property type="entry name" value="SEC14"/>
    <property type="match status" value="1"/>
</dbReference>
<dbReference type="OrthoDB" id="75724at2759"/>
<proteinExistence type="predicted"/>
<dbReference type="KEGG" id="pti:PHATRDRAFT_33730"/>
<dbReference type="GO" id="GO:0016020">
    <property type="term" value="C:membrane"/>
    <property type="evidence" value="ECO:0007669"/>
    <property type="project" value="TreeGrafter"/>
</dbReference>
<dbReference type="InterPro" id="IPR001251">
    <property type="entry name" value="CRAL-TRIO_dom"/>
</dbReference>